<dbReference type="EMBL" id="JAFMPP010000010">
    <property type="protein sequence ID" value="MBO0663435.1"/>
    <property type="molecule type" value="Genomic_DNA"/>
</dbReference>
<organism evidence="2 3">
    <name type="scientific">Jiella flava</name>
    <dbReference type="NCBI Taxonomy" id="2816857"/>
    <lineage>
        <taxon>Bacteria</taxon>
        <taxon>Pseudomonadati</taxon>
        <taxon>Pseudomonadota</taxon>
        <taxon>Alphaproteobacteria</taxon>
        <taxon>Hyphomicrobiales</taxon>
        <taxon>Aurantimonadaceae</taxon>
        <taxon>Jiella</taxon>
    </lineage>
</organism>
<dbReference type="PANTHER" id="PTHR13887:SF54">
    <property type="entry name" value="DSBA FAMILY PROTEIN"/>
    <property type="match status" value="1"/>
</dbReference>
<sequence length="227" mass="25057">MLGLKKSPGHSNRRNRVVIPHLVYFADPMCSWCWGFSPTIDAIAKAHPDLAIRLVLGGLRPFNDRPMDEQAKAEIRHHWEHVEAASGQPFDYAFFDRESFVYDTEPAARAVVAARRLDPAHVFPLKQRISRAFYAENRDVTKREVLANLAVAEGLDRDAFLPAFDDEATKQETLADFAVTQSSGVTGFPTLVAGPVDGREGHYAALAIGFRPADQVLAAIEAFLGAN</sequence>
<feature type="domain" description="DSBA-like thioredoxin" evidence="1">
    <location>
        <begin position="23"/>
        <end position="198"/>
    </location>
</feature>
<dbReference type="Pfam" id="PF01323">
    <property type="entry name" value="DSBA"/>
    <property type="match status" value="1"/>
</dbReference>
<name>A0A939FXQ1_9HYPH</name>
<gene>
    <name evidence="2" type="ORF">J1C48_12675</name>
</gene>
<dbReference type="Proteomes" id="UP000664122">
    <property type="component" value="Unassembled WGS sequence"/>
</dbReference>
<dbReference type="SUPFAM" id="SSF52833">
    <property type="entry name" value="Thioredoxin-like"/>
    <property type="match status" value="1"/>
</dbReference>
<dbReference type="CDD" id="cd03025">
    <property type="entry name" value="DsbA_FrnE_like"/>
    <property type="match status" value="1"/>
</dbReference>
<dbReference type="Gene3D" id="3.40.30.10">
    <property type="entry name" value="Glutaredoxin"/>
    <property type="match status" value="1"/>
</dbReference>
<comment type="caution">
    <text evidence="2">The sequence shown here is derived from an EMBL/GenBank/DDBJ whole genome shotgun (WGS) entry which is preliminary data.</text>
</comment>
<evidence type="ECO:0000313" key="3">
    <source>
        <dbReference type="Proteomes" id="UP000664122"/>
    </source>
</evidence>
<dbReference type="AlphaFoldDB" id="A0A939FXQ1"/>
<dbReference type="InterPro" id="IPR036249">
    <property type="entry name" value="Thioredoxin-like_sf"/>
</dbReference>
<dbReference type="InterPro" id="IPR001853">
    <property type="entry name" value="DSBA-like_thioredoxin_dom"/>
</dbReference>
<dbReference type="Gene3D" id="1.10.472.60">
    <property type="entry name" value="putative protein disulfide isomerase domain"/>
    <property type="match status" value="1"/>
</dbReference>
<keyword evidence="3" id="KW-1185">Reference proteome</keyword>
<dbReference type="PANTHER" id="PTHR13887">
    <property type="entry name" value="GLUTATHIONE S-TRANSFERASE KAPPA"/>
    <property type="match status" value="1"/>
</dbReference>
<reference evidence="2" key="1">
    <citation type="submission" date="2021-03" db="EMBL/GenBank/DDBJ databases">
        <title>Whole genome sequence of Jiella sp. CQZ9-1.</title>
        <authorList>
            <person name="Tuo L."/>
        </authorList>
    </citation>
    <scope>NUCLEOTIDE SEQUENCE</scope>
    <source>
        <strain evidence="2">CQZ9-1</strain>
    </source>
</reference>
<protein>
    <submittedName>
        <fullName evidence="2">DsbA family protein</fullName>
    </submittedName>
</protein>
<proteinExistence type="predicted"/>
<evidence type="ECO:0000259" key="1">
    <source>
        <dbReference type="Pfam" id="PF01323"/>
    </source>
</evidence>
<dbReference type="GO" id="GO:0016491">
    <property type="term" value="F:oxidoreductase activity"/>
    <property type="evidence" value="ECO:0007669"/>
    <property type="project" value="InterPro"/>
</dbReference>
<accession>A0A939FXQ1</accession>
<evidence type="ECO:0000313" key="2">
    <source>
        <dbReference type="EMBL" id="MBO0663435.1"/>
    </source>
</evidence>